<evidence type="ECO:0000256" key="1">
    <source>
        <dbReference type="ARBA" id="ARBA00011445"/>
    </source>
</evidence>
<comment type="caution">
    <text evidence="9">The sequence shown here is derived from an EMBL/GenBank/DDBJ whole genome shotgun (WGS) entry which is preliminary data.</text>
</comment>
<gene>
    <name evidence="9" type="ORF">KUF71_016728</name>
</gene>
<organism evidence="9 10">
    <name type="scientific">Frankliniella fusca</name>
    <dbReference type="NCBI Taxonomy" id="407009"/>
    <lineage>
        <taxon>Eukaryota</taxon>
        <taxon>Metazoa</taxon>
        <taxon>Ecdysozoa</taxon>
        <taxon>Arthropoda</taxon>
        <taxon>Hexapoda</taxon>
        <taxon>Insecta</taxon>
        <taxon>Pterygota</taxon>
        <taxon>Neoptera</taxon>
        <taxon>Paraneoptera</taxon>
        <taxon>Thysanoptera</taxon>
        <taxon>Terebrantia</taxon>
        <taxon>Thripoidea</taxon>
        <taxon>Thripidae</taxon>
        <taxon>Frankliniella</taxon>
    </lineage>
</organism>
<accession>A0AAE1HVY3</accession>
<dbReference type="Gene3D" id="1.10.238.10">
    <property type="entry name" value="EF-hand"/>
    <property type="match status" value="2"/>
</dbReference>
<keyword evidence="5" id="KW-0518">Myosin</keyword>
<reference evidence="9" key="2">
    <citation type="journal article" date="2023" name="BMC Genomics">
        <title>Pest status, molecular evolution, and epigenetic factors derived from the genome assembly of Frankliniella fusca, a thysanopteran phytovirus vector.</title>
        <authorList>
            <person name="Catto M.A."/>
            <person name="Labadie P.E."/>
            <person name="Jacobson A.L."/>
            <person name="Kennedy G.G."/>
            <person name="Srinivasan R."/>
            <person name="Hunt B.G."/>
        </authorList>
    </citation>
    <scope>NUCLEOTIDE SEQUENCE</scope>
    <source>
        <strain evidence="9">PL_HMW_Pooled</strain>
    </source>
</reference>
<dbReference type="SUPFAM" id="SSF47473">
    <property type="entry name" value="EF-hand"/>
    <property type="match status" value="1"/>
</dbReference>
<sequence>MAADLSGKDVERAQFVFSIYDSDGTGSVDASELGGVLRALNLNPTCATIEKLGGTKKKGEKKLTLDEFLPIFSQCKKDKDQGVYEDFLECLKLYDKAENGTMLGAELSHTLLSLGERLTDAEVDEVLKDCLDPEDDEGMVQYVRDIPQETDGKGLNLRSIGGQTVSILHGVNV</sequence>
<dbReference type="PROSITE" id="PS50222">
    <property type="entry name" value="EF_HAND_2"/>
    <property type="match status" value="1"/>
</dbReference>
<dbReference type="PANTHER" id="PTHR23048:SF33">
    <property type="entry name" value="MYOSIN LIGHT CHAIN ALKALI"/>
    <property type="match status" value="1"/>
</dbReference>
<dbReference type="FunFam" id="1.10.238.10:FF:000178">
    <property type="entry name" value="Calmodulin-2 A"/>
    <property type="match status" value="1"/>
</dbReference>
<keyword evidence="4" id="KW-0106">Calcium</keyword>
<evidence type="ECO:0000259" key="8">
    <source>
        <dbReference type="PROSITE" id="PS50222"/>
    </source>
</evidence>
<evidence type="ECO:0000313" key="10">
    <source>
        <dbReference type="Proteomes" id="UP001219518"/>
    </source>
</evidence>
<evidence type="ECO:0000256" key="4">
    <source>
        <dbReference type="ARBA" id="ARBA00022837"/>
    </source>
</evidence>
<proteinExistence type="predicted"/>
<dbReference type="InterPro" id="IPR011992">
    <property type="entry name" value="EF-hand-dom_pair"/>
</dbReference>
<keyword evidence="3" id="KW-0677">Repeat</keyword>
<dbReference type="EMBL" id="JAHWGI010001331">
    <property type="protein sequence ID" value="KAK3928481.1"/>
    <property type="molecule type" value="Genomic_DNA"/>
</dbReference>
<evidence type="ECO:0000313" key="9">
    <source>
        <dbReference type="EMBL" id="KAK3928481.1"/>
    </source>
</evidence>
<dbReference type="PROSITE" id="PS00018">
    <property type="entry name" value="EF_HAND_1"/>
    <property type="match status" value="1"/>
</dbReference>
<name>A0AAE1HVY3_9NEOP</name>
<evidence type="ECO:0000256" key="7">
    <source>
        <dbReference type="ARBA" id="ARBA00023179"/>
    </source>
</evidence>
<feature type="non-terminal residue" evidence="9">
    <location>
        <position position="1"/>
    </location>
</feature>
<keyword evidence="7" id="KW-0514">Muscle protein</keyword>
<dbReference type="Pfam" id="PF13405">
    <property type="entry name" value="EF-hand_6"/>
    <property type="match status" value="1"/>
</dbReference>
<evidence type="ECO:0000256" key="5">
    <source>
        <dbReference type="ARBA" id="ARBA00023123"/>
    </source>
</evidence>
<keyword evidence="6" id="KW-0505">Motor protein</keyword>
<dbReference type="InterPro" id="IPR018247">
    <property type="entry name" value="EF_Hand_1_Ca_BS"/>
</dbReference>
<dbReference type="PANTHER" id="PTHR23048">
    <property type="entry name" value="MYOSIN LIGHT CHAIN 1, 3"/>
    <property type="match status" value="1"/>
</dbReference>
<dbReference type="Proteomes" id="UP001219518">
    <property type="component" value="Unassembled WGS sequence"/>
</dbReference>
<dbReference type="InterPro" id="IPR050230">
    <property type="entry name" value="CALM/Myosin/TropC-like"/>
</dbReference>
<reference evidence="9" key="1">
    <citation type="submission" date="2021-07" db="EMBL/GenBank/DDBJ databases">
        <authorList>
            <person name="Catto M.A."/>
            <person name="Jacobson A."/>
            <person name="Kennedy G."/>
            <person name="Labadie P."/>
            <person name="Hunt B.G."/>
            <person name="Srinivasan R."/>
        </authorList>
    </citation>
    <scope>NUCLEOTIDE SEQUENCE</scope>
    <source>
        <strain evidence="9">PL_HMW_Pooled</strain>
        <tissue evidence="9">Head</tissue>
    </source>
</reference>
<dbReference type="InterPro" id="IPR002048">
    <property type="entry name" value="EF_hand_dom"/>
</dbReference>
<keyword evidence="10" id="KW-1185">Reference proteome</keyword>
<feature type="domain" description="EF-hand" evidence="8">
    <location>
        <begin position="8"/>
        <end position="43"/>
    </location>
</feature>
<comment type="subunit">
    <text evidence="1">Myosin is a hexamer of 2 heavy chains and 4 light chains.</text>
</comment>
<protein>
    <recommendedName>
        <fullName evidence="2">Myosin light chain alkali</fullName>
    </recommendedName>
</protein>
<dbReference type="GO" id="GO:0005859">
    <property type="term" value="C:muscle myosin complex"/>
    <property type="evidence" value="ECO:0007669"/>
    <property type="project" value="TreeGrafter"/>
</dbReference>
<evidence type="ECO:0000256" key="3">
    <source>
        <dbReference type="ARBA" id="ARBA00022737"/>
    </source>
</evidence>
<dbReference type="AlphaFoldDB" id="A0AAE1HVY3"/>
<evidence type="ECO:0000256" key="6">
    <source>
        <dbReference type="ARBA" id="ARBA00023175"/>
    </source>
</evidence>
<dbReference type="GO" id="GO:0005509">
    <property type="term" value="F:calcium ion binding"/>
    <property type="evidence" value="ECO:0007669"/>
    <property type="project" value="InterPro"/>
</dbReference>
<evidence type="ECO:0000256" key="2">
    <source>
        <dbReference type="ARBA" id="ARBA00019148"/>
    </source>
</evidence>